<evidence type="ECO:0000313" key="4">
    <source>
        <dbReference type="EMBL" id="MFC6237858.1"/>
    </source>
</evidence>
<sequence>MGGVSDERRARALLSRVAEPGDPKVCRLVAAHGAPEALEILRSGDDADRYRARLEAADPEADLARAAEVGGRLLVPGDLEWPSQLGDLGDLVPWALWVRGTVDLRMSALRSVAVVGARAATNYGTHVASTLGSDLAATGWTVVSGGAFGVDAAAHAGALAVHGVTVAVLACGVDVAYPPRHDALFARIAADGLLVSEVPPGAAPHRTRFLVRNRLIAALTRGTVVVEAAVRSGSLSTAREAERLGRPVLGVPGPVTSEMSAGVHRELRRGAVLVQNAAEVVEAVGELGTDLAPEPTGATDPRDRLDPLARRVLDAVPVRRPATLDSVARTAGVAPAEAQASLGLLELDGWVESGPGGWRLRPARRAPDG</sequence>
<evidence type="ECO:0000259" key="2">
    <source>
        <dbReference type="Pfam" id="PF02481"/>
    </source>
</evidence>
<dbReference type="InterPro" id="IPR041614">
    <property type="entry name" value="DprA_WH"/>
</dbReference>
<dbReference type="PANTHER" id="PTHR43022">
    <property type="entry name" value="PROTEIN SMF"/>
    <property type="match status" value="1"/>
</dbReference>
<gene>
    <name evidence="4" type="primary">dprA</name>
    <name evidence="4" type="ORF">ACFQGU_08210</name>
</gene>
<feature type="domain" description="DprA winged helix" evidence="3">
    <location>
        <begin position="298"/>
        <end position="357"/>
    </location>
</feature>
<dbReference type="EMBL" id="JBHSTI010000008">
    <property type="protein sequence ID" value="MFC6237858.1"/>
    <property type="molecule type" value="Genomic_DNA"/>
</dbReference>
<dbReference type="InterPro" id="IPR036388">
    <property type="entry name" value="WH-like_DNA-bd_sf"/>
</dbReference>
<dbReference type="Gene3D" id="3.40.50.450">
    <property type="match status" value="1"/>
</dbReference>
<comment type="caution">
    <text evidence="4">The sequence shown here is derived from an EMBL/GenBank/DDBJ whole genome shotgun (WGS) entry which is preliminary data.</text>
</comment>
<proteinExistence type="inferred from homology"/>
<reference evidence="5" key="1">
    <citation type="journal article" date="2019" name="Int. J. Syst. Evol. Microbiol.">
        <title>The Global Catalogue of Microorganisms (GCM) 10K type strain sequencing project: providing services to taxonomists for standard genome sequencing and annotation.</title>
        <authorList>
            <consortium name="The Broad Institute Genomics Platform"/>
            <consortium name="The Broad Institute Genome Sequencing Center for Infectious Disease"/>
            <person name="Wu L."/>
            <person name="Ma J."/>
        </authorList>
    </citation>
    <scope>NUCLEOTIDE SEQUENCE [LARGE SCALE GENOMIC DNA]</scope>
    <source>
        <strain evidence="5">CGMCC 4.7317</strain>
    </source>
</reference>
<evidence type="ECO:0000256" key="1">
    <source>
        <dbReference type="ARBA" id="ARBA00006525"/>
    </source>
</evidence>
<feature type="domain" description="Smf/DprA SLOG" evidence="2">
    <location>
        <begin position="73"/>
        <end position="284"/>
    </location>
</feature>
<dbReference type="Pfam" id="PF02481">
    <property type="entry name" value="DNA_processg_A"/>
    <property type="match status" value="1"/>
</dbReference>
<dbReference type="RefSeq" id="WP_386765541.1">
    <property type="nucleotide sequence ID" value="NZ_JBHSTI010000008.1"/>
</dbReference>
<protein>
    <submittedName>
        <fullName evidence="4">DNA-processing protein DprA</fullName>
    </submittedName>
</protein>
<dbReference type="InterPro" id="IPR003488">
    <property type="entry name" value="DprA"/>
</dbReference>
<comment type="similarity">
    <text evidence="1">Belongs to the DprA/Smf family.</text>
</comment>
<dbReference type="Gene3D" id="1.10.10.10">
    <property type="entry name" value="Winged helix-like DNA-binding domain superfamily/Winged helix DNA-binding domain"/>
    <property type="match status" value="1"/>
</dbReference>
<dbReference type="Proteomes" id="UP001596138">
    <property type="component" value="Unassembled WGS sequence"/>
</dbReference>
<keyword evidence="5" id="KW-1185">Reference proteome</keyword>
<name>A0ABW1SZH4_9ACTN</name>
<evidence type="ECO:0000259" key="3">
    <source>
        <dbReference type="Pfam" id="PF17782"/>
    </source>
</evidence>
<dbReference type="NCBIfam" id="TIGR00732">
    <property type="entry name" value="dprA"/>
    <property type="match status" value="1"/>
</dbReference>
<organism evidence="4 5">
    <name type="scientific">Longivirga aurantiaca</name>
    <dbReference type="NCBI Taxonomy" id="1837743"/>
    <lineage>
        <taxon>Bacteria</taxon>
        <taxon>Bacillati</taxon>
        <taxon>Actinomycetota</taxon>
        <taxon>Actinomycetes</taxon>
        <taxon>Sporichthyales</taxon>
        <taxon>Sporichthyaceae</taxon>
        <taxon>Longivirga</taxon>
    </lineage>
</organism>
<dbReference type="InterPro" id="IPR057666">
    <property type="entry name" value="DrpA_SLOG"/>
</dbReference>
<evidence type="ECO:0000313" key="5">
    <source>
        <dbReference type="Proteomes" id="UP001596138"/>
    </source>
</evidence>
<dbReference type="SUPFAM" id="SSF102405">
    <property type="entry name" value="MCP/YpsA-like"/>
    <property type="match status" value="1"/>
</dbReference>
<accession>A0ABW1SZH4</accession>
<dbReference type="Pfam" id="PF17782">
    <property type="entry name" value="WHD_DprA"/>
    <property type="match status" value="1"/>
</dbReference>
<dbReference type="PANTHER" id="PTHR43022:SF1">
    <property type="entry name" value="PROTEIN SMF"/>
    <property type="match status" value="1"/>
</dbReference>